<dbReference type="CDD" id="cd04842">
    <property type="entry name" value="Peptidases_S8_Kp43_protease"/>
    <property type="match status" value="1"/>
</dbReference>
<evidence type="ECO:0000256" key="3">
    <source>
        <dbReference type="ARBA" id="ARBA00022801"/>
    </source>
</evidence>
<feature type="domain" description="Peptidase S8/S53" evidence="7">
    <location>
        <begin position="153"/>
        <end position="393"/>
    </location>
</feature>
<dbReference type="SUPFAM" id="SSF52743">
    <property type="entry name" value="Subtilisin-like"/>
    <property type="match status" value="1"/>
</dbReference>
<evidence type="ECO:0000256" key="1">
    <source>
        <dbReference type="ARBA" id="ARBA00022670"/>
    </source>
</evidence>
<evidence type="ECO:0000259" key="7">
    <source>
        <dbReference type="Pfam" id="PF00082"/>
    </source>
</evidence>
<dbReference type="PROSITE" id="PS51892">
    <property type="entry name" value="SUBTILASE"/>
    <property type="match status" value="1"/>
</dbReference>
<accession>A0A1W6MJH0</accession>
<dbReference type="Gene3D" id="2.60.120.380">
    <property type="match status" value="1"/>
</dbReference>
<dbReference type="OrthoDB" id="9792152at2"/>
<dbReference type="EMBL" id="CP019344">
    <property type="protein sequence ID" value="ARN77733.1"/>
    <property type="molecule type" value="Genomic_DNA"/>
</dbReference>
<dbReference type="Pfam" id="PF18962">
    <property type="entry name" value="Por_Secre_tail"/>
    <property type="match status" value="1"/>
</dbReference>
<evidence type="ECO:0000256" key="4">
    <source>
        <dbReference type="ARBA" id="ARBA00022825"/>
    </source>
</evidence>
<dbReference type="Gene3D" id="3.40.50.200">
    <property type="entry name" value="Peptidase S8/S53 domain"/>
    <property type="match status" value="1"/>
</dbReference>
<dbReference type="InterPro" id="IPR034058">
    <property type="entry name" value="TagA/B/C/D_pept_dom"/>
</dbReference>
<evidence type="ECO:0000256" key="6">
    <source>
        <dbReference type="SAM" id="SignalP"/>
    </source>
</evidence>
<protein>
    <recommendedName>
        <fullName evidence="11">Peptidase S8</fullName>
    </recommendedName>
</protein>
<evidence type="ECO:0000256" key="2">
    <source>
        <dbReference type="ARBA" id="ARBA00022729"/>
    </source>
</evidence>
<gene>
    <name evidence="9" type="ORF">BST97_06825</name>
</gene>
<dbReference type="RefSeq" id="WP_085766534.1">
    <property type="nucleotide sequence ID" value="NZ_CP019344.1"/>
</dbReference>
<organism evidence="9 10">
    <name type="scientific">Nonlabens spongiae</name>
    <dbReference type="NCBI Taxonomy" id="331648"/>
    <lineage>
        <taxon>Bacteria</taxon>
        <taxon>Pseudomonadati</taxon>
        <taxon>Bacteroidota</taxon>
        <taxon>Flavobacteriia</taxon>
        <taxon>Flavobacteriales</taxon>
        <taxon>Flavobacteriaceae</taxon>
        <taxon>Nonlabens</taxon>
    </lineage>
</organism>
<dbReference type="InterPro" id="IPR015500">
    <property type="entry name" value="Peptidase_S8_subtilisin-rel"/>
</dbReference>
<dbReference type="PRINTS" id="PR00723">
    <property type="entry name" value="SUBTILISIN"/>
</dbReference>
<dbReference type="GO" id="GO:0006508">
    <property type="term" value="P:proteolysis"/>
    <property type="evidence" value="ECO:0007669"/>
    <property type="project" value="UniProtKB-KW"/>
</dbReference>
<dbReference type="PROSITE" id="PS00138">
    <property type="entry name" value="SUBTILASE_SER"/>
    <property type="match status" value="1"/>
</dbReference>
<keyword evidence="3 5" id="KW-0378">Hydrolase</keyword>
<sequence length="631" mass="67860">MKLKYLIAGLLLTASTASVLGQSEAQRKYISNNTNSKFQDLARQELNRYNEERLARIDAYLQVNNVPVKYRDEKGNLVVLEDVTQSGDPKYVSIYNLPGVRTIEAQKLYPGGSLGVNATGNGIVVGIWDGGDVRSTHTDLLSRVTLLEFSRILDNHATHVGGTIIGDGTTTSSRRGVAYEGTLRSYDLQDDTGEIRPEAEAGMILSNHSYGLVLQNNLVYLTGKYDSDARGFDIITYFNPFFLPVVAAGNDRGDGFNTSDSGYDLITDKAIAKNVITVGAVEQELNYTNPSDVTMSTFSSWGPADDGRIKPDIVAVGVNVTSPIATSDTAYGTLNGTSMATPMVSGGIALLHDLYDDLNPSQVLRSASMKGLVLSSTKEAGNAAGPDYRFGWGLMDVEAAAQVLLNEGSSTLIQEEELTSGATFTRNVVSNQSKLKVALSWTDPFGNTNSAPEDDPTPALVNDLDIKLTDSNGVDFFPWKLNVNNFTAAATKGVNDVDNIEIVEIDAPAGSYSITVDHKGSSLRFGSQEFSLIIQGADPGTLSTSTDTLETVKIYPNPANNFVNVAMNGQLSGSKINITIHDILAKQVLNRSFDNSSVFQQRIDISTLKSGVYLMNVSDGSASTTKKLIVK</sequence>
<name>A0A1W6MJH0_9FLAO</name>
<evidence type="ECO:0000256" key="5">
    <source>
        <dbReference type="PROSITE-ProRule" id="PRU01240"/>
    </source>
</evidence>
<dbReference type="STRING" id="331648.BST97_06825"/>
<feature type="domain" description="Secretion system C-terminal sorting" evidence="8">
    <location>
        <begin position="554"/>
        <end position="630"/>
    </location>
</feature>
<evidence type="ECO:0000313" key="9">
    <source>
        <dbReference type="EMBL" id="ARN77733.1"/>
    </source>
</evidence>
<dbReference type="Proteomes" id="UP000193431">
    <property type="component" value="Chromosome"/>
</dbReference>
<feature type="active site" description="Charge relay system" evidence="5">
    <location>
        <position position="338"/>
    </location>
</feature>
<dbReference type="PANTHER" id="PTHR43399:SF5">
    <property type="entry name" value="PEPTIDASE S8 FAMILY WITH PROTEASE-ASSOCIATED DOMAIN"/>
    <property type="match status" value="1"/>
</dbReference>
<dbReference type="InterPro" id="IPR008979">
    <property type="entry name" value="Galactose-bd-like_sf"/>
</dbReference>
<dbReference type="Pfam" id="PF00082">
    <property type="entry name" value="Peptidase_S8"/>
    <property type="match status" value="1"/>
</dbReference>
<dbReference type="InterPro" id="IPR000209">
    <property type="entry name" value="Peptidase_S8/S53_dom"/>
</dbReference>
<comment type="similarity">
    <text evidence="5">Belongs to the peptidase S8 family.</text>
</comment>
<reference evidence="9 10" key="1">
    <citation type="submission" date="2016-11" db="EMBL/GenBank/DDBJ databases">
        <title>Trade-off between light-utilization and light-protection in marine flavobacteria.</title>
        <authorList>
            <person name="Kumagai Y."/>
        </authorList>
    </citation>
    <scope>NUCLEOTIDE SEQUENCE [LARGE SCALE GENOMIC DNA]</scope>
    <source>
        <strain evidence="9 10">JCM 13191</strain>
    </source>
</reference>
<dbReference type="NCBIfam" id="TIGR04183">
    <property type="entry name" value="Por_Secre_tail"/>
    <property type="match status" value="1"/>
</dbReference>
<feature type="active site" description="Charge relay system" evidence="5">
    <location>
        <position position="129"/>
    </location>
</feature>
<keyword evidence="10" id="KW-1185">Reference proteome</keyword>
<dbReference type="InterPro" id="IPR023828">
    <property type="entry name" value="Peptidase_S8_Ser-AS"/>
</dbReference>
<evidence type="ECO:0000313" key="10">
    <source>
        <dbReference type="Proteomes" id="UP000193431"/>
    </source>
</evidence>
<dbReference type="InterPro" id="IPR036852">
    <property type="entry name" value="Peptidase_S8/S53_dom_sf"/>
</dbReference>
<feature type="signal peptide" evidence="6">
    <location>
        <begin position="1"/>
        <end position="21"/>
    </location>
</feature>
<dbReference type="InterPro" id="IPR051048">
    <property type="entry name" value="Peptidase_S8/S53_subtilisin"/>
</dbReference>
<evidence type="ECO:0000259" key="8">
    <source>
        <dbReference type="Pfam" id="PF18962"/>
    </source>
</evidence>
<evidence type="ECO:0008006" key="11">
    <source>
        <dbReference type="Google" id="ProtNLM"/>
    </source>
</evidence>
<dbReference type="AlphaFoldDB" id="A0A1W6MJH0"/>
<dbReference type="PANTHER" id="PTHR43399">
    <property type="entry name" value="SUBTILISIN-RELATED"/>
    <property type="match status" value="1"/>
</dbReference>
<keyword evidence="1 5" id="KW-0645">Protease</keyword>
<keyword evidence="2 6" id="KW-0732">Signal</keyword>
<feature type="chain" id="PRO_5013162295" description="Peptidase S8" evidence="6">
    <location>
        <begin position="22"/>
        <end position="631"/>
    </location>
</feature>
<proteinExistence type="inferred from homology"/>
<dbReference type="InterPro" id="IPR026444">
    <property type="entry name" value="Secre_tail"/>
</dbReference>
<dbReference type="GO" id="GO:0004252">
    <property type="term" value="F:serine-type endopeptidase activity"/>
    <property type="evidence" value="ECO:0007669"/>
    <property type="project" value="UniProtKB-UniRule"/>
</dbReference>
<dbReference type="SUPFAM" id="SSF49785">
    <property type="entry name" value="Galactose-binding domain-like"/>
    <property type="match status" value="1"/>
</dbReference>
<feature type="active site" description="Charge relay system" evidence="5">
    <location>
        <position position="156"/>
    </location>
</feature>
<keyword evidence="4 5" id="KW-0720">Serine protease</keyword>